<keyword evidence="1" id="KW-0732">Signal</keyword>
<evidence type="ECO:0000256" key="1">
    <source>
        <dbReference type="SAM" id="SignalP"/>
    </source>
</evidence>
<evidence type="ECO:0000313" key="2">
    <source>
        <dbReference type="EMBL" id="KAE8124818.1"/>
    </source>
</evidence>
<organism evidence="2 3">
    <name type="scientific">Carpinus fangiana</name>
    <dbReference type="NCBI Taxonomy" id="176857"/>
    <lineage>
        <taxon>Eukaryota</taxon>
        <taxon>Viridiplantae</taxon>
        <taxon>Streptophyta</taxon>
        <taxon>Embryophyta</taxon>
        <taxon>Tracheophyta</taxon>
        <taxon>Spermatophyta</taxon>
        <taxon>Magnoliopsida</taxon>
        <taxon>eudicotyledons</taxon>
        <taxon>Gunneridae</taxon>
        <taxon>Pentapetalae</taxon>
        <taxon>rosids</taxon>
        <taxon>fabids</taxon>
        <taxon>Fagales</taxon>
        <taxon>Betulaceae</taxon>
        <taxon>Carpinus</taxon>
    </lineage>
</organism>
<sequence>MEGQMRIVVKFAVMVLVILVAVMSGTSAWTAPPCCKVVPKCYIPPGIGHVGGVLC</sequence>
<feature type="chain" id="PRO_5024377003" description="Hydrophobic seed protein domain-containing protein" evidence="1">
    <location>
        <begin position="29"/>
        <end position="55"/>
    </location>
</feature>
<reference evidence="2 3" key="1">
    <citation type="submission" date="2019-06" db="EMBL/GenBank/DDBJ databases">
        <title>A chromosomal-level reference genome of Carpinus fangiana (Coryloideae, Betulaceae).</title>
        <authorList>
            <person name="Yang X."/>
            <person name="Wang Z."/>
            <person name="Zhang L."/>
            <person name="Hao G."/>
            <person name="Liu J."/>
            <person name="Yang Y."/>
        </authorList>
    </citation>
    <scope>NUCLEOTIDE SEQUENCE [LARGE SCALE GENOMIC DNA]</scope>
    <source>
        <strain evidence="2">Cfa_2016G</strain>
        <tissue evidence="2">Leaf</tissue>
    </source>
</reference>
<dbReference type="Proteomes" id="UP000327013">
    <property type="component" value="Chromosome 8"/>
</dbReference>
<keyword evidence="3" id="KW-1185">Reference proteome</keyword>
<dbReference type="EMBL" id="CM017328">
    <property type="protein sequence ID" value="KAE8124818.1"/>
    <property type="molecule type" value="Genomic_DNA"/>
</dbReference>
<protein>
    <recommendedName>
        <fullName evidence="4">Hydrophobic seed protein domain-containing protein</fullName>
    </recommendedName>
</protein>
<name>A0A5N6RQZ2_9ROSI</name>
<evidence type="ECO:0008006" key="4">
    <source>
        <dbReference type="Google" id="ProtNLM"/>
    </source>
</evidence>
<dbReference type="AlphaFoldDB" id="A0A5N6RQZ2"/>
<accession>A0A5N6RQZ2</accession>
<feature type="signal peptide" evidence="1">
    <location>
        <begin position="1"/>
        <end position="28"/>
    </location>
</feature>
<evidence type="ECO:0000313" key="3">
    <source>
        <dbReference type="Proteomes" id="UP000327013"/>
    </source>
</evidence>
<proteinExistence type="predicted"/>
<gene>
    <name evidence="2" type="ORF">FH972_019666</name>
</gene>